<comment type="similarity">
    <text evidence="9">Belongs to the SecA family.</text>
</comment>
<dbReference type="InterPro" id="IPR011130">
    <property type="entry name" value="SecA_preprotein_X-link_dom"/>
</dbReference>
<comment type="catalytic activity">
    <reaction evidence="9">
        <text>ATP + H2O + cellular proteinSide 1 = ADP + phosphate + cellular proteinSide 2.</text>
        <dbReference type="EC" id="7.4.2.8"/>
    </reaction>
</comment>
<dbReference type="InterPro" id="IPR014001">
    <property type="entry name" value="Helicase_ATP-bd"/>
</dbReference>
<dbReference type="InterPro" id="IPR014018">
    <property type="entry name" value="SecA_motor_DEAD"/>
</dbReference>
<dbReference type="InterPro" id="IPR020937">
    <property type="entry name" value="SecA_CS"/>
</dbReference>
<keyword evidence="7 9" id="KW-0811">Translocation</keyword>
<dbReference type="Gene3D" id="3.90.1440.10">
    <property type="entry name" value="SecA, preprotein cross-linking domain"/>
    <property type="match status" value="1"/>
</dbReference>
<dbReference type="GO" id="GO:0017038">
    <property type="term" value="P:protein import"/>
    <property type="evidence" value="ECO:0007669"/>
    <property type="project" value="InterPro"/>
</dbReference>
<dbReference type="SMART" id="SM00958">
    <property type="entry name" value="SecA_PP_bind"/>
    <property type="match status" value="1"/>
</dbReference>
<evidence type="ECO:0000256" key="9">
    <source>
        <dbReference type="HAMAP-Rule" id="MF_01382"/>
    </source>
</evidence>
<dbReference type="Pfam" id="PF07517">
    <property type="entry name" value="SecA_DEAD"/>
    <property type="match status" value="1"/>
</dbReference>
<dbReference type="PROSITE" id="PS51196">
    <property type="entry name" value="SECA_MOTOR_DEAD"/>
    <property type="match status" value="1"/>
</dbReference>
<feature type="domain" description="SecA family profile" evidence="11">
    <location>
        <begin position="34"/>
        <end position="656"/>
    </location>
</feature>
<organism evidence="12 13">
    <name type="scientific">Methylosinus sporium</name>
    <dbReference type="NCBI Taxonomy" id="428"/>
    <lineage>
        <taxon>Bacteria</taxon>
        <taxon>Pseudomonadati</taxon>
        <taxon>Pseudomonadota</taxon>
        <taxon>Alphaproteobacteria</taxon>
        <taxon>Hyphomicrobiales</taxon>
        <taxon>Methylocystaceae</taxon>
        <taxon>Methylosinus</taxon>
    </lineage>
</organism>
<evidence type="ECO:0000256" key="7">
    <source>
        <dbReference type="ARBA" id="ARBA00023010"/>
    </source>
</evidence>
<comment type="function">
    <text evidence="9">Part of the Sec protein translocase complex. Interacts with the SecYEG preprotein conducting channel. Has a central role in coupling the hydrolysis of ATP to the transfer of proteins into and across the cell membrane, serving both as a receptor for the preprotein-SecB complex and as an ATP-driven molecular motor driving the stepwise translocation of polypeptide chains across the membrane.</text>
</comment>
<dbReference type="InterPro" id="IPR044722">
    <property type="entry name" value="SecA_SF2_C"/>
</dbReference>
<dbReference type="InterPro" id="IPR027417">
    <property type="entry name" value="P-loop_NTPase"/>
</dbReference>
<dbReference type="InterPro" id="IPR011115">
    <property type="entry name" value="SecA_DEAD"/>
</dbReference>
<accession>A0A2U1SLZ4</accession>
<keyword evidence="2 9" id="KW-1003">Cell membrane</keyword>
<evidence type="ECO:0000256" key="3">
    <source>
        <dbReference type="ARBA" id="ARBA00022741"/>
    </source>
</evidence>
<evidence type="ECO:0000256" key="5">
    <source>
        <dbReference type="ARBA" id="ARBA00022927"/>
    </source>
</evidence>
<feature type="binding site" evidence="9">
    <location>
        <position position="120"/>
    </location>
    <ligand>
        <name>ATP</name>
        <dbReference type="ChEBI" id="CHEBI:30616"/>
    </ligand>
</feature>
<dbReference type="GO" id="GO:0005524">
    <property type="term" value="F:ATP binding"/>
    <property type="evidence" value="ECO:0007669"/>
    <property type="project" value="UniProtKB-UniRule"/>
</dbReference>
<dbReference type="Gene3D" id="3.40.50.300">
    <property type="entry name" value="P-loop containing nucleotide triphosphate hydrolases"/>
    <property type="match status" value="2"/>
</dbReference>
<dbReference type="EC" id="7.4.2.8" evidence="9"/>
<evidence type="ECO:0000256" key="2">
    <source>
        <dbReference type="ARBA" id="ARBA00022475"/>
    </source>
</evidence>
<dbReference type="GO" id="GO:0006605">
    <property type="term" value="P:protein targeting"/>
    <property type="evidence" value="ECO:0007669"/>
    <property type="project" value="UniProtKB-UniRule"/>
</dbReference>
<comment type="subcellular location">
    <subcellularLocation>
        <location evidence="9">Cell membrane</location>
        <topology evidence="9">Peripheral membrane protein</topology>
        <orientation evidence="9">Cytoplasmic side</orientation>
    </subcellularLocation>
    <subcellularLocation>
        <location evidence="9">Cytoplasm</location>
    </subcellularLocation>
    <text evidence="9">Distribution is 50-50.</text>
</comment>
<dbReference type="CDD" id="cd17928">
    <property type="entry name" value="DEXDc_SecA"/>
    <property type="match status" value="1"/>
</dbReference>
<dbReference type="GO" id="GO:0008564">
    <property type="term" value="F:protein-exporting ATPase activity"/>
    <property type="evidence" value="ECO:0007669"/>
    <property type="project" value="UniProtKB-EC"/>
</dbReference>
<dbReference type="PRINTS" id="PR00906">
    <property type="entry name" value="SECA"/>
</dbReference>
<evidence type="ECO:0000256" key="1">
    <source>
        <dbReference type="ARBA" id="ARBA00022448"/>
    </source>
</evidence>
<dbReference type="InterPro" id="IPR000185">
    <property type="entry name" value="SecA"/>
</dbReference>
<dbReference type="Proteomes" id="UP000245137">
    <property type="component" value="Unassembled WGS sequence"/>
</dbReference>
<dbReference type="FunFam" id="3.40.50.300:FF:000429">
    <property type="entry name" value="Preprotein translocase subunit SecA"/>
    <property type="match status" value="1"/>
</dbReference>
<dbReference type="GO" id="GO:0031522">
    <property type="term" value="C:cell envelope Sec protein transport complex"/>
    <property type="evidence" value="ECO:0007669"/>
    <property type="project" value="TreeGrafter"/>
</dbReference>
<proteinExistence type="inferred from homology"/>
<dbReference type="PROSITE" id="PS01312">
    <property type="entry name" value="SECA"/>
    <property type="match status" value="1"/>
</dbReference>
<dbReference type="SUPFAM" id="SSF52540">
    <property type="entry name" value="P-loop containing nucleoside triphosphate hydrolases"/>
    <property type="match status" value="2"/>
</dbReference>
<dbReference type="SUPFAM" id="SSF81767">
    <property type="entry name" value="Pre-protein crosslinking domain of SecA"/>
    <property type="match status" value="1"/>
</dbReference>
<keyword evidence="9" id="KW-0963">Cytoplasm</keyword>
<feature type="binding site" evidence="9">
    <location>
        <begin position="138"/>
        <end position="142"/>
    </location>
    <ligand>
        <name>ATP</name>
        <dbReference type="ChEBI" id="CHEBI:30616"/>
    </ligand>
</feature>
<feature type="domain" description="Helicase ATP-binding" evidence="10">
    <location>
        <begin position="122"/>
        <end position="278"/>
    </location>
</feature>
<dbReference type="CDD" id="cd18803">
    <property type="entry name" value="SF2_C_secA"/>
    <property type="match status" value="1"/>
</dbReference>
<dbReference type="Pfam" id="PF21090">
    <property type="entry name" value="P-loop_SecA"/>
    <property type="match status" value="1"/>
</dbReference>
<dbReference type="GO" id="GO:0065002">
    <property type="term" value="P:intracellular protein transmembrane transport"/>
    <property type="evidence" value="ECO:0007669"/>
    <property type="project" value="UniProtKB-UniRule"/>
</dbReference>
<evidence type="ECO:0000256" key="4">
    <source>
        <dbReference type="ARBA" id="ARBA00022840"/>
    </source>
</evidence>
<dbReference type="HAMAP" id="MF_01382">
    <property type="entry name" value="SecA"/>
    <property type="match status" value="1"/>
</dbReference>
<keyword evidence="4 9" id="KW-0067">ATP-binding</keyword>
<evidence type="ECO:0000313" key="12">
    <source>
        <dbReference type="EMBL" id="PWB92639.1"/>
    </source>
</evidence>
<dbReference type="GO" id="GO:0005829">
    <property type="term" value="C:cytosol"/>
    <property type="evidence" value="ECO:0007669"/>
    <property type="project" value="TreeGrafter"/>
</dbReference>
<keyword evidence="5 9" id="KW-0653">Protein transport</keyword>
<name>A0A2U1SLZ4_METSR</name>
<dbReference type="GO" id="GO:0005886">
    <property type="term" value="C:plasma membrane"/>
    <property type="evidence" value="ECO:0007669"/>
    <property type="project" value="UniProtKB-SubCell"/>
</dbReference>
<reference evidence="12 13" key="1">
    <citation type="journal article" date="2018" name="Appl. Microbiol. Biotechnol.">
        <title>Co-cultivation of the strictly anaerobic methanogen Methanosarcina barkeri with aerobic methanotrophs in an oxygen-limited membrane bioreactor.</title>
        <authorList>
            <person name="In 't Zandt M.H."/>
            <person name="van den Bosch T.J.M."/>
            <person name="Rijkers R."/>
            <person name="van Kessel M.A.H.J."/>
            <person name="Jetten M.S.M."/>
            <person name="Welte C.U."/>
        </authorList>
    </citation>
    <scope>NUCLEOTIDE SEQUENCE [LARGE SCALE GENOMIC DNA]</scope>
    <source>
        <strain evidence="12 13">DSM 17706</strain>
    </source>
</reference>
<comment type="subunit">
    <text evidence="9">Monomer and homodimer. Part of the essential Sec protein translocation apparatus which comprises SecA, SecYEG and auxiliary proteins SecDF-YajC and YidC.</text>
</comment>
<keyword evidence="6 9" id="KW-1278">Translocase</keyword>
<dbReference type="InterPro" id="IPR036670">
    <property type="entry name" value="SecA_X-link_sf"/>
</dbReference>
<dbReference type="PROSITE" id="PS51192">
    <property type="entry name" value="HELICASE_ATP_BIND_1"/>
    <property type="match status" value="1"/>
</dbReference>
<keyword evidence="13" id="KW-1185">Reference proteome</keyword>
<evidence type="ECO:0000259" key="11">
    <source>
        <dbReference type="PROSITE" id="PS51196"/>
    </source>
</evidence>
<evidence type="ECO:0000259" key="10">
    <source>
        <dbReference type="PROSITE" id="PS51192"/>
    </source>
</evidence>
<keyword evidence="1 9" id="KW-0813">Transport</keyword>
<keyword evidence="3 9" id="KW-0547">Nucleotide-binding</keyword>
<keyword evidence="8 9" id="KW-0472">Membrane</keyword>
<dbReference type="SMART" id="SM00957">
    <property type="entry name" value="SecA_DEAD"/>
    <property type="match status" value="1"/>
</dbReference>
<dbReference type="Pfam" id="PF01043">
    <property type="entry name" value="SecA_PP_bind"/>
    <property type="match status" value="1"/>
</dbReference>
<protein>
    <recommendedName>
        <fullName evidence="9">Protein translocase subunit SecA</fullName>
        <ecNumber evidence="9">7.4.2.8</ecNumber>
    </recommendedName>
</protein>
<sequence>MSDVSSPASRPLPRPCLYPERRWPRSGPLEQAAEAMAARLAPQIGRLEGRAAASVVERVAAHEAAALRAASDAELRALARGLREKLHHCRARDPDAIAEAFAVIREASDRVLGMRHFDVQLIGGNILLGGMIAEMDTGEGKTLTATLAAATAALAGVPTHVVTANDYLARRDAEQMRPLYEFLGLRVGVATQEMEAAEKRAAYACEIAYCTNKTLAFDYLRDRLTLGRRSGNLRRKLENLVAPTGRTHELLLRGLHFAIVDEADSILIDEARTPLILSRELSPAFDRETFVQALEIAGRMREGRDYRIGLVERRVDLTAAGRTFLGELAEPFGGAWRAPSQREEWALQAIVASRLFRRDEHYIVRGGKVEIVDEYTGRVMADRFWSDGLHQMIEIKEGCALSGVRATIARMTYQRFFRRYQRLAGMTGTAAEVSSELWRVYRLTVARVPTNRPSQRVLLQERVVATEAEKWRVVVETIAEHHRRGAPVLLGTRSVASSRRASASLTAAGLPHVVLNAAQDAAEAEIVAAAGRRGRITVATNMAGRGTDIKLDADVIDLGGLHVIMSERHDARRIDRQLAGRCARQGQRGAFQAILSLDDGVTDTNALPFERYLNYVMIRAGWSWPARFALRAAQRRAERLHARMRRELLDRDETLDHALAFTGNAE</sequence>
<dbReference type="AlphaFoldDB" id="A0A2U1SLZ4"/>
<dbReference type="GO" id="GO:0043952">
    <property type="term" value="P:protein transport by the Sec complex"/>
    <property type="evidence" value="ECO:0007669"/>
    <property type="project" value="TreeGrafter"/>
</dbReference>
<evidence type="ECO:0000256" key="6">
    <source>
        <dbReference type="ARBA" id="ARBA00022967"/>
    </source>
</evidence>
<gene>
    <name evidence="9" type="primary">secA</name>
    <name evidence="12" type="ORF">C5689_17105</name>
</gene>
<evidence type="ECO:0000313" key="13">
    <source>
        <dbReference type="Proteomes" id="UP000245137"/>
    </source>
</evidence>
<comment type="caution">
    <text evidence="12">The sequence shown here is derived from an EMBL/GenBank/DDBJ whole genome shotgun (WGS) entry which is preliminary data.</text>
</comment>
<feature type="binding site" evidence="9">
    <location>
        <position position="548"/>
    </location>
    <ligand>
        <name>ATP</name>
        <dbReference type="ChEBI" id="CHEBI:30616"/>
    </ligand>
</feature>
<dbReference type="PANTHER" id="PTHR30612">
    <property type="entry name" value="SECA INNER MEMBRANE COMPONENT OF SEC PROTEIN SECRETION SYSTEM"/>
    <property type="match status" value="1"/>
</dbReference>
<dbReference type="RefSeq" id="WP_108918453.1">
    <property type="nucleotide sequence ID" value="NZ_BGJY01000004.1"/>
</dbReference>
<dbReference type="OrthoDB" id="9805579at2"/>
<dbReference type="PANTHER" id="PTHR30612:SF0">
    <property type="entry name" value="CHLOROPLAST PROTEIN-TRANSPORTING ATPASE"/>
    <property type="match status" value="1"/>
</dbReference>
<dbReference type="EMBL" id="PUIV01000041">
    <property type="protein sequence ID" value="PWB92639.1"/>
    <property type="molecule type" value="Genomic_DNA"/>
</dbReference>
<evidence type="ECO:0000256" key="8">
    <source>
        <dbReference type="ARBA" id="ARBA00023136"/>
    </source>
</evidence>